<keyword evidence="4" id="KW-0378">Hydrolase</keyword>
<proteinExistence type="inferred from homology"/>
<dbReference type="InterPro" id="IPR001279">
    <property type="entry name" value="Metallo-B-lactamas"/>
</dbReference>
<dbReference type="OrthoDB" id="5443440at2"/>
<dbReference type="CDD" id="cd07729">
    <property type="entry name" value="AHL_lactonase_MBL-fold"/>
    <property type="match status" value="1"/>
</dbReference>
<comment type="similarity">
    <text evidence="2">Belongs to the metallo-beta-lactamase superfamily.</text>
</comment>
<dbReference type="InterPro" id="IPR051013">
    <property type="entry name" value="MBL_superfamily_lactonases"/>
</dbReference>
<keyword evidence="3" id="KW-0479">Metal-binding</keyword>
<evidence type="ECO:0000256" key="4">
    <source>
        <dbReference type="ARBA" id="ARBA00022801"/>
    </source>
</evidence>
<gene>
    <name evidence="7" type="ORF">SAMN04488135_102235</name>
</gene>
<dbReference type="EMBL" id="FQXE01000002">
    <property type="protein sequence ID" value="SHH11953.1"/>
    <property type="molecule type" value="Genomic_DNA"/>
</dbReference>
<dbReference type="AlphaFoldDB" id="A0A1M5QEJ1"/>
<evidence type="ECO:0000259" key="6">
    <source>
        <dbReference type="SMART" id="SM00849"/>
    </source>
</evidence>
<sequence length="273" mass="30392">MDAQGIAPFELYAIRYARHGGRKAQDNYIGAVDFHDADSDLEYYVWVARRGAEVYVIDTGFEEQSARERGRELLMPVKDGLALVGVAAENVDHVILTHLHYDHAGTLGEFPKATFHIQDAEPAYATGRCMCHPALRHPFNVEDIVGFVRKLYGGQVEFHRGTAELAPGLTLHLVGGHTPGLQVVRVWTRRGWVVIASDATHLYGNIERQIPFPAVYNVGDMLEGHKLVRSLADTPRHIIPGHDPQVMRRYPALSPETEGKVVRLDVPPNNPAE</sequence>
<dbReference type="Pfam" id="PF00753">
    <property type="entry name" value="Lactamase_B"/>
    <property type="match status" value="1"/>
</dbReference>
<evidence type="ECO:0000256" key="5">
    <source>
        <dbReference type="ARBA" id="ARBA00022833"/>
    </source>
</evidence>
<dbReference type="Proteomes" id="UP000184226">
    <property type="component" value="Unassembled WGS sequence"/>
</dbReference>
<evidence type="ECO:0000256" key="3">
    <source>
        <dbReference type="ARBA" id="ARBA00022723"/>
    </source>
</evidence>
<name>A0A1M5QEJ1_9BURK</name>
<dbReference type="InterPro" id="IPR036866">
    <property type="entry name" value="RibonucZ/Hydroxyglut_hydro"/>
</dbReference>
<comment type="cofactor">
    <cofactor evidence="1">
        <name>Zn(2+)</name>
        <dbReference type="ChEBI" id="CHEBI:29105"/>
    </cofactor>
</comment>
<dbReference type="GO" id="GO:0016787">
    <property type="term" value="F:hydrolase activity"/>
    <property type="evidence" value="ECO:0007669"/>
    <property type="project" value="UniProtKB-KW"/>
</dbReference>
<organism evidence="7 8">
    <name type="scientific">Pollutimonas bauzanensis</name>
    <dbReference type="NCBI Taxonomy" id="658167"/>
    <lineage>
        <taxon>Bacteria</taxon>
        <taxon>Pseudomonadati</taxon>
        <taxon>Pseudomonadota</taxon>
        <taxon>Betaproteobacteria</taxon>
        <taxon>Burkholderiales</taxon>
        <taxon>Alcaligenaceae</taxon>
        <taxon>Pollutimonas</taxon>
    </lineage>
</organism>
<dbReference type="SMART" id="SM00849">
    <property type="entry name" value="Lactamase_B"/>
    <property type="match status" value="1"/>
</dbReference>
<dbReference type="SUPFAM" id="SSF56281">
    <property type="entry name" value="Metallo-hydrolase/oxidoreductase"/>
    <property type="match status" value="1"/>
</dbReference>
<dbReference type="PANTHER" id="PTHR42978:SF7">
    <property type="entry name" value="METALLO-HYDROLASE RV2300C-RELATED"/>
    <property type="match status" value="1"/>
</dbReference>
<dbReference type="RefSeq" id="WP_073101880.1">
    <property type="nucleotide sequence ID" value="NZ_FQXE01000002.1"/>
</dbReference>
<dbReference type="STRING" id="658167.SAMN04488135_102235"/>
<dbReference type="PANTHER" id="PTHR42978">
    <property type="entry name" value="QUORUM-QUENCHING LACTONASE YTNP-RELATED-RELATED"/>
    <property type="match status" value="1"/>
</dbReference>
<evidence type="ECO:0000256" key="2">
    <source>
        <dbReference type="ARBA" id="ARBA00007749"/>
    </source>
</evidence>
<dbReference type="Gene3D" id="3.60.15.10">
    <property type="entry name" value="Ribonuclease Z/Hydroxyacylglutathione hydrolase-like"/>
    <property type="match status" value="1"/>
</dbReference>
<evidence type="ECO:0000313" key="7">
    <source>
        <dbReference type="EMBL" id="SHH11953.1"/>
    </source>
</evidence>
<reference evidence="7 8" key="1">
    <citation type="submission" date="2016-11" db="EMBL/GenBank/DDBJ databases">
        <authorList>
            <person name="Jaros S."/>
            <person name="Januszkiewicz K."/>
            <person name="Wedrychowicz H."/>
        </authorList>
    </citation>
    <scope>NUCLEOTIDE SEQUENCE [LARGE SCALE GENOMIC DNA]</scope>
    <source>
        <strain evidence="7 8">CGMCC 1.10190</strain>
    </source>
</reference>
<accession>A0A1M5QEJ1</accession>
<dbReference type="GO" id="GO:0046872">
    <property type="term" value="F:metal ion binding"/>
    <property type="evidence" value="ECO:0007669"/>
    <property type="project" value="UniProtKB-KW"/>
</dbReference>
<feature type="domain" description="Metallo-beta-lactamase" evidence="6">
    <location>
        <begin position="42"/>
        <end position="242"/>
    </location>
</feature>
<keyword evidence="8" id="KW-1185">Reference proteome</keyword>
<protein>
    <submittedName>
        <fullName evidence="7">Glyoxylase, beta-lactamase superfamily II</fullName>
    </submittedName>
</protein>
<keyword evidence="5" id="KW-0862">Zinc</keyword>
<evidence type="ECO:0000256" key="1">
    <source>
        <dbReference type="ARBA" id="ARBA00001947"/>
    </source>
</evidence>
<evidence type="ECO:0000313" key="8">
    <source>
        <dbReference type="Proteomes" id="UP000184226"/>
    </source>
</evidence>